<proteinExistence type="predicted"/>
<sequence>MFTVIDNKDQWNAILKEVDTYNLYHTYEYHQITKSSEEAPVMICFSENNRPIAIPLLLRRIPYSNYKDCTSIYGYAGLWVILNGLA</sequence>
<organism evidence="1 2">
    <name type="scientific">Arenibacter certesii</name>
    <dbReference type="NCBI Taxonomy" id="228955"/>
    <lineage>
        <taxon>Bacteria</taxon>
        <taxon>Pseudomonadati</taxon>
        <taxon>Bacteroidota</taxon>
        <taxon>Flavobacteriia</taxon>
        <taxon>Flavobacteriales</taxon>
        <taxon>Flavobacteriaceae</taxon>
        <taxon>Arenibacter</taxon>
    </lineage>
</organism>
<dbReference type="AlphaFoldDB" id="A0A918MNS3"/>
<dbReference type="RefSeq" id="WP_026813859.1">
    <property type="nucleotide sequence ID" value="NZ_BMWP01000019.1"/>
</dbReference>
<dbReference type="EMBL" id="BMWP01000019">
    <property type="protein sequence ID" value="GGW40767.1"/>
    <property type="molecule type" value="Genomic_DNA"/>
</dbReference>
<gene>
    <name evidence="1" type="ORF">GCM10007383_26990</name>
</gene>
<reference evidence="1" key="2">
    <citation type="submission" date="2020-09" db="EMBL/GenBank/DDBJ databases">
        <authorList>
            <person name="Sun Q."/>
            <person name="Kim S."/>
        </authorList>
    </citation>
    <scope>NUCLEOTIDE SEQUENCE</scope>
    <source>
        <strain evidence="1">KCTC 12113</strain>
    </source>
</reference>
<name>A0A918MNS3_9FLAO</name>
<keyword evidence="2" id="KW-1185">Reference proteome</keyword>
<protein>
    <submittedName>
        <fullName evidence="1">Uncharacterized protein</fullName>
    </submittedName>
</protein>
<accession>A0A918MNS3</accession>
<evidence type="ECO:0000313" key="1">
    <source>
        <dbReference type="EMBL" id="GGW40767.1"/>
    </source>
</evidence>
<reference evidence="1" key="1">
    <citation type="journal article" date="2014" name="Int. J. Syst. Evol. Microbiol.">
        <title>Complete genome sequence of Corynebacterium casei LMG S-19264T (=DSM 44701T), isolated from a smear-ripened cheese.</title>
        <authorList>
            <consortium name="US DOE Joint Genome Institute (JGI-PGF)"/>
            <person name="Walter F."/>
            <person name="Albersmeier A."/>
            <person name="Kalinowski J."/>
            <person name="Ruckert C."/>
        </authorList>
    </citation>
    <scope>NUCLEOTIDE SEQUENCE</scope>
    <source>
        <strain evidence="1">KCTC 12113</strain>
    </source>
</reference>
<evidence type="ECO:0000313" key="2">
    <source>
        <dbReference type="Proteomes" id="UP000634668"/>
    </source>
</evidence>
<comment type="caution">
    <text evidence="1">The sequence shown here is derived from an EMBL/GenBank/DDBJ whole genome shotgun (WGS) entry which is preliminary data.</text>
</comment>
<dbReference type="Proteomes" id="UP000634668">
    <property type="component" value="Unassembled WGS sequence"/>
</dbReference>